<feature type="coiled-coil region" evidence="1">
    <location>
        <begin position="39"/>
        <end position="91"/>
    </location>
</feature>
<dbReference type="InterPro" id="IPR002110">
    <property type="entry name" value="Ankyrin_rpt"/>
</dbReference>
<organism evidence="2 3">
    <name type="scientific">Penicillium cosmopolitanum</name>
    <dbReference type="NCBI Taxonomy" id="1131564"/>
    <lineage>
        <taxon>Eukaryota</taxon>
        <taxon>Fungi</taxon>
        <taxon>Dikarya</taxon>
        <taxon>Ascomycota</taxon>
        <taxon>Pezizomycotina</taxon>
        <taxon>Eurotiomycetes</taxon>
        <taxon>Eurotiomycetidae</taxon>
        <taxon>Eurotiales</taxon>
        <taxon>Aspergillaceae</taxon>
        <taxon>Penicillium</taxon>
    </lineage>
</organism>
<sequence length="827" mass="93261">MSDPFSVAGSAVGVISLGLQVCSKIVSYTQAVRGQNDDIQNLASKAANIRSSLKQLRELIEETRDNSPDFADDLEAQAFGLKANVEKLRTKIEQYKPVVTESLQNKARSTLKRVIYPLKKEALFEIGDCLDGMQATLRTALTISTARNIHRFELKQDSFDVKQDQLLEEMKTLQLALTNSSLQSVLQQPPSRVKQFCDQLSDQSWLGPLPPAQRKLHAKQVKKRYTYRSTWLGFLVTGTFSLSSGSGAFSIAPSLKVSAVVEDKSWSGTMFGSRFSPNGEPRVNVWRRIEYFIQQSQYAFSAGNAAPTDIAPLCFGFIFYRENFPAVCKFIKYMLSCGATLEYDSPLSLSRALCNAYLWTEEEFMFTRHIIEMEGPINRPPDSWTAKRNMQEILRRDEDCIDLPAAYIAVLRESYEDLRKIIKSKIGLPDNDIHGVSLLQSAMGWPAGVRLLLEEGSNTKLPIQYYCGFNGITDEDHEIDKYIDPCKILLEAGYTFSASDTFMTGSDKLKVVFLHELAKRRSSLLEIANARFHPSELSDIRKGETGLPDAQAYRICAALMRKGIDVGHSLRAVEGECLHVLTAPLDILKKAYELGFTDVTQRPPRGCTPLELYCSHGGKPEVIDWLISKGANPFERLPRSNTTVTHLLSSEMAIRLEIDLYYGRTKDITREAAAFRNFLQVLIEYNQSSSQACRSIIRSLTFDGLGLSHSCCTELGYLDPWLRAREECELFDIMEEQKEQAECLEGLVAEFESKFDAYGLPLMDFLQGVWYERMIRFISHRDPFDPGHHEEVGKLGVSLEMDDVEIPLVVQYICDQVRVVEDDSDSS</sequence>
<evidence type="ECO:0000313" key="2">
    <source>
        <dbReference type="EMBL" id="KAJ5414661.1"/>
    </source>
</evidence>
<dbReference type="GeneID" id="81364905"/>
<dbReference type="Gene3D" id="1.25.40.20">
    <property type="entry name" value="Ankyrin repeat-containing domain"/>
    <property type="match status" value="1"/>
</dbReference>
<dbReference type="AlphaFoldDB" id="A0A9X0BEV7"/>
<dbReference type="InterPro" id="IPR036770">
    <property type="entry name" value="Ankyrin_rpt-contain_sf"/>
</dbReference>
<protein>
    <recommendedName>
        <fullName evidence="4">Fungal N-terminal domain-containing protein</fullName>
    </recommendedName>
</protein>
<dbReference type="EMBL" id="JAPZBU010000003">
    <property type="protein sequence ID" value="KAJ5414661.1"/>
    <property type="molecule type" value="Genomic_DNA"/>
</dbReference>
<dbReference type="SMART" id="SM00248">
    <property type="entry name" value="ANK"/>
    <property type="match status" value="1"/>
</dbReference>
<evidence type="ECO:0008006" key="4">
    <source>
        <dbReference type="Google" id="ProtNLM"/>
    </source>
</evidence>
<dbReference type="OrthoDB" id="1577640at2759"/>
<dbReference type="Proteomes" id="UP001147747">
    <property type="component" value="Unassembled WGS sequence"/>
</dbReference>
<comment type="caution">
    <text evidence="2">The sequence shown here is derived from an EMBL/GenBank/DDBJ whole genome shotgun (WGS) entry which is preliminary data.</text>
</comment>
<evidence type="ECO:0000256" key="1">
    <source>
        <dbReference type="SAM" id="Coils"/>
    </source>
</evidence>
<accession>A0A9X0BEV7</accession>
<reference evidence="2" key="1">
    <citation type="submission" date="2022-12" db="EMBL/GenBank/DDBJ databases">
        <authorList>
            <person name="Petersen C."/>
        </authorList>
    </citation>
    <scope>NUCLEOTIDE SEQUENCE</scope>
    <source>
        <strain evidence="2">IBT 29677</strain>
    </source>
</reference>
<dbReference type="RefSeq" id="XP_056494507.1">
    <property type="nucleotide sequence ID" value="XM_056625925.1"/>
</dbReference>
<name>A0A9X0BEV7_9EURO</name>
<dbReference type="SUPFAM" id="SSF48403">
    <property type="entry name" value="Ankyrin repeat"/>
    <property type="match status" value="1"/>
</dbReference>
<proteinExistence type="predicted"/>
<reference evidence="2" key="2">
    <citation type="journal article" date="2023" name="IMA Fungus">
        <title>Comparative genomic study of the Penicillium genus elucidates a diverse pangenome and 15 lateral gene transfer events.</title>
        <authorList>
            <person name="Petersen C."/>
            <person name="Sorensen T."/>
            <person name="Nielsen M.R."/>
            <person name="Sondergaard T.E."/>
            <person name="Sorensen J.L."/>
            <person name="Fitzpatrick D.A."/>
            <person name="Frisvad J.C."/>
            <person name="Nielsen K.L."/>
        </authorList>
    </citation>
    <scope>NUCLEOTIDE SEQUENCE</scope>
    <source>
        <strain evidence="2">IBT 29677</strain>
    </source>
</reference>
<keyword evidence="3" id="KW-1185">Reference proteome</keyword>
<evidence type="ECO:0000313" key="3">
    <source>
        <dbReference type="Proteomes" id="UP001147747"/>
    </source>
</evidence>
<keyword evidence="1" id="KW-0175">Coiled coil</keyword>
<gene>
    <name evidence="2" type="ORF">N7509_001288</name>
</gene>